<accession>A0AA88DZ53</accession>
<evidence type="ECO:0000313" key="1">
    <source>
        <dbReference type="EMBL" id="GMN62821.1"/>
    </source>
</evidence>
<organism evidence="1 2">
    <name type="scientific">Ficus carica</name>
    <name type="common">Common fig</name>
    <dbReference type="NCBI Taxonomy" id="3494"/>
    <lineage>
        <taxon>Eukaryota</taxon>
        <taxon>Viridiplantae</taxon>
        <taxon>Streptophyta</taxon>
        <taxon>Embryophyta</taxon>
        <taxon>Tracheophyta</taxon>
        <taxon>Spermatophyta</taxon>
        <taxon>Magnoliopsida</taxon>
        <taxon>eudicotyledons</taxon>
        <taxon>Gunneridae</taxon>
        <taxon>Pentapetalae</taxon>
        <taxon>rosids</taxon>
        <taxon>fabids</taxon>
        <taxon>Rosales</taxon>
        <taxon>Moraceae</taxon>
        <taxon>Ficeae</taxon>
        <taxon>Ficus</taxon>
    </lineage>
</organism>
<reference evidence="1" key="1">
    <citation type="submission" date="2023-07" db="EMBL/GenBank/DDBJ databases">
        <title>draft genome sequence of fig (Ficus carica).</title>
        <authorList>
            <person name="Takahashi T."/>
            <person name="Nishimura K."/>
        </authorList>
    </citation>
    <scope>NUCLEOTIDE SEQUENCE</scope>
</reference>
<dbReference type="Proteomes" id="UP001187192">
    <property type="component" value="Unassembled WGS sequence"/>
</dbReference>
<proteinExistence type="predicted"/>
<dbReference type="EMBL" id="BTGU01000136">
    <property type="protein sequence ID" value="GMN62821.1"/>
    <property type="molecule type" value="Genomic_DNA"/>
</dbReference>
<sequence length="48" mass="5783">MPWLRRLRQRVVLRHCFRLLRQFSILSGAEEVTSSSQAPDCPETRIWR</sequence>
<keyword evidence="2" id="KW-1185">Reference proteome</keyword>
<gene>
    <name evidence="1" type="ORF">TIFTF001_031906</name>
</gene>
<protein>
    <submittedName>
        <fullName evidence="1">Uncharacterized protein</fullName>
    </submittedName>
</protein>
<evidence type="ECO:0000313" key="2">
    <source>
        <dbReference type="Proteomes" id="UP001187192"/>
    </source>
</evidence>
<dbReference type="AlphaFoldDB" id="A0AA88DZ53"/>
<comment type="caution">
    <text evidence="1">The sequence shown here is derived from an EMBL/GenBank/DDBJ whole genome shotgun (WGS) entry which is preliminary data.</text>
</comment>
<name>A0AA88DZ53_FICCA</name>